<dbReference type="EMBL" id="JALNUB010000003">
    <property type="protein sequence ID" value="MCK8141281.1"/>
    <property type="molecule type" value="Genomic_DNA"/>
</dbReference>
<name>A0A9X2BPB8_9FLAO</name>
<comment type="caution">
    <text evidence="1">The sequence shown here is derived from an EMBL/GenBank/DDBJ whole genome shotgun (WGS) entry which is preliminary data.</text>
</comment>
<protein>
    <submittedName>
        <fullName evidence="1">Uncharacterized protein</fullName>
    </submittedName>
</protein>
<dbReference type="Proteomes" id="UP001139260">
    <property type="component" value="Unassembled WGS sequence"/>
</dbReference>
<organism evidence="1 2">
    <name type="scientific">Flavobacterium pygoscelis</name>
    <dbReference type="NCBI Taxonomy" id="2893176"/>
    <lineage>
        <taxon>Bacteria</taxon>
        <taxon>Pseudomonadati</taxon>
        <taxon>Bacteroidota</taxon>
        <taxon>Flavobacteriia</taxon>
        <taxon>Flavobacteriales</taxon>
        <taxon>Flavobacteriaceae</taxon>
        <taxon>Flavobacterium</taxon>
    </lineage>
</organism>
<proteinExistence type="predicted"/>
<accession>A0A9X2BPB8</accession>
<gene>
    <name evidence="1" type="ORF">MW871_05185</name>
</gene>
<dbReference type="AlphaFoldDB" id="A0A9X2BPB8"/>
<evidence type="ECO:0000313" key="1">
    <source>
        <dbReference type="EMBL" id="MCK8141281.1"/>
    </source>
</evidence>
<evidence type="ECO:0000313" key="2">
    <source>
        <dbReference type="Proteomes" id="UP001139260"/>
    </source>
</evidence>
<sequence length="124" mass="14207">MKKAVLILALLLLLKPVLPVVDYVVNYDYISKVLCVNKDRPKIHCNGKCHLMKELAKNSESENPISNNKKITSQETVFVFFQEINSFVITPLYFLKTKRAISNYSNLYSYKSIPVVFHPPTVIS</sequence>
<reference evidence="1" key="1">
    <citation type="submission" date="2022-04" db="EMBL/GenBank/DDBJ databases">
        <title>Flavobacterium pygoscelis sp. nov. isolated from Chinstrap chick (Pygoscelis antarcticus).</title>
        <authorList>
            <person name="Irgang R."/>
            <person name="Poblete-Morales M."/>
            <person name="Avendano-Herrera R."/>
        </authorList>
    </citation>
    <scope>NUCLEOTIDE SEQUENCE</scope>
    <source>
        <strain evidence="1">I-SCBP12n</strain>
    </source>
</reference>
<dbReference type="RefSeq" id="WP_248427797.1">
    <property type="nucleotide sequence ID" value="NZ_JALNUB010000003.1"/>
</dbReference>
<keyword evidence="2" id="KW-1185">Reference proteome</keyword>